<organism evidence="1 2">
    <name type="scientific">Bacteroides xylanisolvens SD CC 1b</name>
    <dbReference type="NCBI Taxonomy" id="702447"/>
    <lineage>
        <taxon>Bacteria</taxon>
        <taxon>Pseudomonadati</taxon>
        <taxon>Bacteroidota</taxon>
        <taxon>Bacteroidia</taxon>
        <taxon>Bacteroidales</taxon>
        <taxon>Bacteroidaceae</taxon>
        <taxon>Bacteroides</taxon>
    </lineage>
</organism>
<dbReference type="Proteomes" id="UP000019380">
    <property type="component" value="Unassembled WGS sequence"/>
</dbReference>
<accession>W6P473</accession>
<comment type="caution">
    <text evidence="1">The sequence shown here is derived from an EMBL/GenBank/DDBJ whole genome shotgun (WGS) entry which is preliminary data.</text>
</comment>
<sequence length="39" mass="4533">MNFPLYQLSVKIVDIFITPIILDNNIGFLCLYVEIFVTL</sequence>
<protein>
    <submittedName>
        <fullName evidence="1">Uncharacterized protein</fullName>
    </submittedName>
</protein>
<evidence type="ECO:0000313" key="2">
    <source>
        <dbReference type="Proteomes" id="UP000019380"/>
    </source>
</evidence>
<dbReference type="AlphaFoldDB" id="W6P473"/>
<evidence type="ECO:0000313" key="1">
    <source>
        <dbReference type="EMBL" id="CDM04528.1"/>
    </source>
</evidence>
<proteinExistence type="predicted"/>
<dbReference type="EMBL" id="CBXG010000021">
    <property type="protein sequence ID" value="CDM04528.1"/>
    <property type="molecule type" value="Genomic_DNA"/>
</dbReference>
<name>W6P473_9BACE</name>
<reference evidence="1 2" key="1">
    <citation type="submission" date="2013-12" db="EMBL/GenBank/DDBJ databases">
        <title>Improved hybrid genome assemblies of Bacteroides xylanisolvens SD CC 1b and Bacteroides xylanisolvens SD CC 2a using Illumina and 454 Sequencing.</title>
        <authorList>
            <person name="Ramaraj T."/>
            <person name="Sundararajan A."/>
            <person name="Mudge J."/>
            <person name="Schilkey F.D."/>
            <person name="Delvecchio V."/>
            <person name="Donlon M."/>
            <person name="Ziemer C."/>
        </authorList>
    </citation>
    <scope>NUCLEOTIDE SEQUENCE [LARGE SCALE GENOMIC DNA]</scope>
</reference>
<gene>
    <name evidence="1" type="ORF">BN890_21080</name>
</gene>